<evidence type="ECO:0000256" key="2">
    <source>
        <dbReference type="ARBA" id="ARBA00006177"/>
    </source>
</evidence>
<keyword evidence="4 12" id="KW-0863">Zinc-finger</keyword>
<feature type="domain" description="THAP-type" evidence="14">
    <location>
        <begin position="1"/>
        <end position="79"/>
    </location>
</feature>
<evidence type="ECO:0000313" key="16">
    <source>
        <dbReference type="Proteomes" id="UP000005205"/>
    </source>
</evidence>
<dbReference type="Pfam" id="PF05485">
    <property type="entry name" value="THAP"/>
    <property type="match status" value="1"/>
</dbReference>
<keyword evidence="3" id="KW-0479">Metal-binding</keyword>
<evidence type="ECO:0000256" key="10">
    <source>
        <dbReference type="ARBA" id="ARBA00023242"/>
    </source>
</evidence>
<evidence type="ECO:0000256" key="8">
    <source>
        <dbReference type="ARBA" id="ARBA00023125"/>
    </source>
</evidence>
<keyword evidence="5" id="KW-0862">Zinc</keyword>
<dbReference type="EnsemblMetazoa" id="XM_012200390.1">
    <property type="protein sequence ID" value="XP_012055780.1"/>
    <property type="gene ID" value="LOC105618856"/>
</dbReference>
<proteinExistence type="inferred from homology"/>
<dbReference type="PANTHER" id="PTHR46600">
    <property type="entry name" value="THAP DOMAIN-CONTAINING"/>
    <property type="match status" value="1"/>
</dbReference>
<keyword evidence="16" id="KW-1185">Reference proteome</keyword>
<evidence type="ECO:0000256" key="13">
    <source>
        <dbReference type="SAM" id="Coils"/>
    </source>
</evidence>
<dbReference type="OrthoDB" id="7698091at2759"/>
<dbReference type="EMBL" id="ADTU01013115">
    <property type="status" value="NOT_ANNOTATED_CDS"/>
    <property type="molecule type" value="Genomic_DNA"/>
</dbReference>
<dbReference type="KEGG" id="acep:105618856"/>
<dbReference type="SUPFAM" id="SSF57716">
    <property type="entry name" value="Glucocorticoid receptor-like (DNA-binding domain)"/>
    <property type="match status" value="1"/>
</dbReference>
<sequence>MVTCAAVGCKNSSNKGVKMNCFPKNAYRRNVWIRNAKLENKILNRSAALCEFHFTSNMWEKIRIDGTKKLKCTAVPTIFGELVTQQKNKKAKINQNTNLNGIKQSQIIISKTDYDGTVTISINNPKEDQCKSDNFLSDIEEEKAVTHEISKKSAEEEIAESCSDKNIMQGDTLVSKQERSLDKQNLLYMEKIKKLEKLLRKSESLRMTMEKRYKRLQNQYKNRIKELEKKVCIIK</sequence>
<dbReference type="SMART" id="SM00980">
    <property type="entry name" value="THAP"/>
    <property type="match status" value="1"/>
</dbReference>
<feature type="coiled-coil region" evidence="13">
    <location>
        <begin position="192"/>
        <end position="230"/>
    </location>
</feature>
<name>A0A158NE22_ATTCE</name>
<evidence type="ECO:0000313" key="15">
    <source>
        <dbReference type="EnsemblMetazoa" id="XP_012055780.1"/>
    </source>
</evidence>
<dbReference type="GO" id="GO:0043565">
    <property type="term" value="F:sequence-specific DNA binding"/>
    <property type="evidence" value="ECO:0007669"/>
    <property type="project" value="InterPro"/>
</dbReference>
<keyword evidence="6" id="KW-0805">Transcription regulation</keyword>
<comment type="subcellular location">
    <subcellularLocation>
        <location evidence="1">Nucleus</location>
        <location evidence="1">Nucleoplasm</location>
    </subcellularLocation>
</comment>
<evidence type="ECO:0000259" key="14">
    <source>
        <dbReference type="PROSITE" id="PS50950"/>
    </source>
</evidence>
<keyword evidence="8 12" id="KW-0238">DNA-binding</keyword>
<evidence type="ECO:0000256" key="4">
    <source>
        <dbReference type="ARBA" id="ARBA00022771"/>
    </source>
</evidence>
<comment type="similarity">
    <text evidence="2">Belongs to the THAP1 family.</text>
</comment>
<evidence type="ECO:0000256" key="3">
    <source>
        <dbReference type="ARBA" id="ARBA00022723"/>
    </source>
</evidence>
<reference evidence="16" key="1">
    <citation type="journal article" date="2011" name="PLoS Genet.">
        <title>The genome sequence of the leaf-cutter ant Atta cephalotes reveals insights into its obligate symbiotic lifestyle.</title>
        <authorList>
            <person name="Suen G."/>
            <person name="Teiling C."/>
            <person name="Li L."/>
            <person name="Holt C."/>
            <person name="Abouheif E."/>
            <person name="Bornberg-Bauer E."/>
            <person name="Bouffard P."/>
            <person name="Caldera E.J."/>
            <person name="Cash E."/>
            <person name="Cavanaugh A."/>
            <person name="Denas O."/>
            <person name="Elhaik E."/>
            <person name="Fave M.J."/>
            <person name="Gadau J."/>
            <person name="Gibson J.D."/>
            <person name="Graur D."/>
            <person name="Grubbs K.J."/>
            <person name="Hagen D.E."/>
            <person name="Harkins T.T."/>
            <person name="Helmkampf M."/>
            <person name="Hu H."/>
            <person name="Johnson B.R."/>
            <person name="Kim J."/>
            <person name="Marsh S.E."/>
            <person name="Moeller J.A."/>
            <person name="Munoz-Torres M.C."/>
            <person name="Murphy M.C."/>
            <person name="Naughton M.C."/>
            <person name="Nigam S."/>
            <person name="Overson R."/>
            <person name="Rajakumar R."/>
            <person name="Reese J.T."/>
            <person name="Scott J.J."/>
            <person name="Smith C.R."/>
            <person name="Tao S."/>
            <person name="Tsutsui N.D."/>
            <person name="Viljakainen L."/>
            <person name="Wissler L."/>
            <person name="Yandell M.D."/>
            <person name="Zimmer F."/>
            <person name="Taylor J."/>
            <person name="Slater S.C."/>
            <person name="Clifton S.W."/>
            <person name="Warren W.C."/>
            <person name="Elsik C.G."/>
            <person name="Smith C.D."/>
            <person name="Weinstock G.M."/>
            <person name="Gerardo N.M."/>
            <person name="Currie C.R."/>
        </authorList>
    </citation>
    <scope>NUCLEOTIDE SEQUENCE [LARGE SCALE GENOMIC DNA]</scope>
</reference>
<keyword evidence="11" id="KW-0131">Cell cycle</keyword>
<evidence type="ECO:0000256" key="6">
    <source>
        <dbReference type="ARBA" id="ARBA00023015"/>
    </source>
</evidence>
<evidence type="ECO:0000256" key="9">
    <source>
        <dbReference type="ARBA" id="ARBA00023163"/>
    </source>
</evidence>
<dbReference type="GO" id="GO:0008270">
    <property type="term" value="F:zinc ion binding"/>
    <property type="evidence" value="ECO:0007669"/>
    <property type="project" value="UniProtKB-KW"/>
</dbReference>
<protein>
    <recommendedName>
        <fullName evidence="14">THAP-type domain-containing protein</fullName>
    </recommendedName>
</protein>
<evidence type="ECO:0000256" key="7">
    <source>
        <dbReference type="ARBA" id="ARBA00023054"/>
    </source>
</evidence>
<evidence type="ECO:0000256" key="12">
    <source>
        <dbReference type="PROSITE-ProRule" id="PRU00309"/>
    </source>
</evidence>
<keyword evidence="9" id="KW-0804">Transcription</keyword>
<dbReference type="AlphaFoldDB" id="A0A158NE22"/>
<accession>A0A158NE22</accession>
<dbReference type="InterPro" id="IPR026516">
    <property type="entry name" value="THAP1/10"/>
</dbReference>
<evidence type="ECO:0000256" key="11">
    <source>
        <dbReference type="ARBA" id="ARBA00023306"/>
    </source>
</evidence>
<dbReference type="Proteomes" id="UP000005205">
    <property type="component" value="Unassembled WGS sequence"/>
</dbReference>
<keyword evidence="10" id="KW-0539">Nucleus</keyword>
<dbReference type="InParanoid" id="A0A158NE22"/>
<evidence type="ECO:0000256" key="1">
    <source>
        <dbReference type="ARBA" id="ARBA00004642"/>
    </source>
</evidence>
<dbReference type="InterPro" id="IPR006612">
    <property type="entry name" value="THAP_Znf"/>
</dbReference>
<evidence type="ECO:0000256" key="5">
    <source>
        <dbReference type="ARBA" id="ARBA00022833"/>
    </source>
</evidence>
<dbReference type="GO" id="GO:0005654">
    <property type="term" value="C:nucleoplasm"/>
    <property type="evidence" value="ECO:0007669"/>
    <property type="project" value="UniProtKB-SubCell"/>
</dbReference>
<dbReference type="PANTHER" id="PTHR46600:SF1">
    <property type="entry name" value="THAP DOMAIN-CONTAINING PROTEIN 1"/>
    <property type="match status" value="1"/>
</dbReference>
<dbReference type="PROSITE" id="PS50950">
    <property type="entry name" value="ZF_THAP"/>
    <property type="match status" value="1"/>
</dbReference>
<gene>
    <name evidence="15" type="primary">105618856</name>
</gene>
<organism evidence="15 16">
    <name type="scientific">Atta cephalotes</name>
    <name type="common">Leafcutter ant</name>
    <dbReference type="NCBI Taxonomy" id="12957"/>
    <lineage>
        <taxon>Eukaryota</taxon>
        <taxon>Metazoa</taxon>
        <taxon>Ecdysozoa</taxon>
        <taxon>Arthropoda</taxon>
        <taxon>Hexapoda</taxon>
        <taxon>Insecta</taxon>
        <taxon>Pterygota</taxon>
        <taxon>Neoptera</taxon>
        <taxon>Endopterygota</taxon>
        <taxon>Hymenoptera</taxon>
        <taxon>Apocrita</taxon>
        <taxon>Aculeata</taxon>
        <taxon>Formicoidea</taxon>
        <taxon>Formicidae</taxon>
        <taxon>Myrmicinae</taxon>
        <taxon>Atta</taxon>
    </lineage>
</organism>
<keyword evidence="7 13" id="KW-0175">Coiled coil</keyword>
<reference evidence="15" key="2">
    <citation type="submission" date="2016-04" db="UniProtKB">
        <authorList>
            <consortium name="EnsemblMetazoa"/>
        </authorList>
    </citation>
    <scope>IDENTIFICATION</scope>
</reference>